<name>A0A255Z2V3_9FLAO</name>
<comment type="caution">
    <text evidence="1">The sequence shown here is derived from an EMBL/GenBank/DDBJ whole genome shotgun (WGS) entry which is preliminary data.</text>
</comment>
<dbReference type="Gene3D" id="3.30.530.20">
    <property type="match status" value="1"/>
</dbReference>
<accession>A0A255Z2V3</accession>
<dbReference type="RefSeq" id="WP_094415306.1">
    <property type="nucleotide sequence ID" value="NZ_NOXV01000277.1"/>
</dbReference>
<dbReference type="OrthoDB" id="1451838at2"/>
<dbReference type="InterPro" id="IPR023393">
    <property type="entry name" value="START-like_dom_sf"/>
</dbReference>
<reference evidence="1 2" key="1">
    <citation type="submission" date="2017-07" db="EMBL/GenBank/DDBJ databases">
        <title>Flavobacterium cyanobacteriorum sp. nov., isolated from cyanobacterial aggregates in a eutrophic lake.</title>
        <authorList>
            <person name="Cai H."/>
        </authorList>
    </citation>
    <scope>NUCLEOTIDE SEQUENCE [LARGE SCALE GENOMIC DNA]</scope>
    <source>
        <strain evidence="1 2">TH021</strain>
    </source>
</reference>
<protein>
    <recommendedName>
        <fullName evidence="3">Polyketide cyclase</fullName>
    </recommendedName>
</protein>
<organism evidence="1 2">
    <name type="scientific">Flavobacterium cyanobacteriorum</name>
    <dbReference type="NCBI Taxonomy" id="2022802"/>
    <lineage>
        <taxon>Bacteria</taxon>
        <taxon>Pseudomonadati</taxon>
        <taxon>Bacteroidota</taxon>
        <taxon>Flavobacteriia</taxon>
        <taxon>Flavobacteriales</taxon>
        <taxon>Flavobacteriaceae</taxon>
        <taxon>Flavobacterium</taxon>
    </lineage>
</organism>
<gene>
    <name evidence="1" type="ORF">CHU92_10410</name>
</gene>
<sequence>MKKKIITLIVVISGLALLLCLYGLALPRQLIFYKEEVINHPVEAVFATVTDFKNQAKWRSDLKEIRAVSADVWTEIPKAGEPMTFAIVQKIQDKRFVIRIIKPENYSGSWTGIFEKLPQNRTLFKAREVIELKNPFIRAIGHTFINLETTMDTYFNDLNIKLEKDGNKKLD</sequence>
<dbReference type="SUPFAM" id="SSF55961">
    <property type="entry name" value="Bet v1-like"/>
    <property type="match status" value="1"/>
</dbReference>
<dbReference type="AlphaFoldDB" id="A0A255Z2V3"/>
<dbReference type="Proteomes" id="UP000216605">
    <property type="component" value="Unassembled WGS sequence"/>
</dbReference>
<keyword evidence="2" id="KW-1185">Reference proteome</keyword>
<proteinExistence type="predicted"/>
<evidence type="ECO:0000313" key="2">
    <source>
        <dbReference type="Proteomes" id="UP000216605"/>
    </source>
</evidence>
<evidence type="ECO:0000313" key="1">
    <source>
        <dbReference type="EMBL" id="OYQ35761.1"/>
    </source>
</evidence>
<evidence type="ECO:0008006" key="3">
    <source>
        <dbReference type="Google" id="ProtNLM"/>
    </source>
</evidence>
<dbReference type="EMBL" id="NOXV01000277">
    <property type="protein sequence ID" value="OYQ35761.1"/>
    <property type="molecule type" value="Genomic_DNA"/>
</dbReference>